<evidence type="ECO:0000256" key="9">
    <source>
        <dbReference type="ARBA" id="ARBA00023204"/>
    </source>
</evidence>
<keyword evidence="3" id="KW-0515">Mutator protein</keyword>
<dbReference type="InterPro" id="IPR047127">
    <property type="entry name" value="MutT-like"/>
</dbReference>
<keyword evidence="4" id="KW-0235">DNA replication</keyword>
<evidence type="ECO:0000313" key="13">
    <source>
        <dbReference type="EMBL" id="EUJ33728.1"/>
    </source>
</evidence>
<evidence type="ECO:0000256" key="2">
    <source>
        <dbReference type="ARBA" id="ARBA00005582"/>
    </source>
</evidence>
<dbReference type="Proteomes" id="UP000019249">
    <property type="component" value="Unassembled WGS sequence"/>
</dbReference>
<dbReference type="Pfam" id="PF14815">
    <property type="entry name" value="NUDIX_4"/>
    <property type="match status" value="1"/>
</dbReference>
<evidence type="ECO:0000256" key="7">
    <source>
        <dbReference type="ARBA" id="ARBA00022801"/>
    </source>
</evidence>
<dbReference type="PROSITE" id="PS00893">
    <property type="entry name" value="NUDIX_BOX"/>
    <property type="match status" value="1"/>
</dbReference>
<dbReference type="PRINTS" id="PR00502">
    <property type="entry name" value="NUDIXFAMILY"/>
</dbReference>
<dbReference type="PANTHER" id="PTHR47707">
    <property type="entry name" value="8-OXO-DGTP DIPHOSPHATASE"/>
    <property type="match status" value="1"/>
</dbReference>
<reference evidence="13 14" key="1">
    <citation type="journal article" date="2014" name="Int. J. Syst. Evol. Microbiol.">
        <title>Listeria floridensis sp. nov., Listeria aquatica sp. nov., Listeria cornellensis sp. nov., Listeria riparia sp. nov. and Listeria grandensis sp. nov., from agricultural and natural environments.</title>
        <authorList>
            <person name="den Bakker H.C."/>
            <person name="Warchocki S."/>
            <person name="Wright E.M."/>
            <person name="Allred A.F."/>
            <person name="Ahlstrom C."/>
            <person name="Manuel C.S."/>
            <person name="Stasiewicz M.J."/>
            <person name="Burrell A."/>
            <person name="Roof S."/>
            <person name="Strawn L."/>
            <person name="Fortes E.D."/>
            <person name="Nightingale K.K."/>
            <person name="Kephart D."/>
            <person name="Wiedmann M."/>
        </authorList>
    </citation>
    <scope>NUCLEOTIDE SEQUENCE [LARGE SCALE GENOMIC DNA]</scope>
    <source>
        <strain evidence="13 14">FSL S10-1187</strain>
    </source>
</reference>
<keyword evidence="14" id="KW-1185">Reference proteome</keyword>
<evidence type="ECO:0000256" key="5">
    <source>
        <dbReference type="ARBA" id="ARBA00022723"/>
    </source>
</evidence>
<evidence type="ECO:0000256" key="10">
    <source>
        <dbReference type="ARBA" id="ARBA00035861"/>
    </source>
</evidence>
<organism evidence="13 14">
    <name type="scientific">Listeria floridensis FSL S10-1187</name>
    <dbReference type="NCBI Taxonomy" id="1265817"/>
    <lineage>
        <taxon>Bacteria</taxon>
        <taxon>Bacillati</taxon>
        <taxon>Bacillota</taxon>
        <taxon>Bacilli</taxon>
        <taxon>Bacillales</taxon>
        <taxon>Listeriaceae</taxon>
        <taxon>Listeria</taxon>
    </lineage>
</organism>
<evidence type="ECO:0000313" key="14">
    <source>
        <dbReference type="Proteomes" id="UP000019249"/>
    </source>
</evidence>
<comment type="caution">
    <text evidence="13">The sequence shown here is derived from an EMBL/GenBank/DDBJ whole genome shotgun (WGS) entry which is preliminary data.</text>
</comment>
<keyword evidence="5" id="KW-0479">Metal-binding</keyword>
<dbReference type="InterPro" id="IPR000086">
    <property type="entry name" value="NUDIX_hydrolase_dom"/>
</dbReference>
<keyword evidence="8" id="KW-0460">Magnesium</keyword>
<evidence type="ECO:0000256" key="11">
    <source>
        <dbReference type="ARBA" id="ARBA00038905"/>
    </source>
</evidence>
<keyword evidence="6" id="KW-0227">DNA damage</keyword>
<dbReference type="InterPro" id="IPR015797">
    <property type="entry name" value="NUDIX_hydrolase-like_dom_sf"/>
</dbReference>
<dbReference type="SUPFAM" id="SSF55811">
    <property type="entry name" value="Nudix"/>
    <property type="match status" value="1"/>
</dbReference>
<protein>
    <recommendedName>
        <fullName evidence="11">8-oxo-dGTP diphosphatase</fullName>
        <ecNumber evidence="11">3.6.1.55</ecNumber>
    </recommendedName>
</protein>
<feature type="domain" description="Nudix hydrolase" evidence="12">
    <location>
        <begin position="1"/>
        <end position="124"/>
    </location>
</feature>
<sequence>MQVVAAIIENENQEFLCCQRPENKELAGFWEFPGGKVKTDESYEEALHREIAEELNCKIKIENFVGETNSIHDFGCVQIRFYMCKIISKNYYLIEHQASKWLSKESLHTLDWAPADFPILEKIK</sequence>
<dbReference type="EC" id="3.6.1.55" evidence="11"/>
<gene>
    <name evidence="13" type="ORF">MFLO_00750</name>
</gene>
<dbReference type="InterPro" id="IPR020476">
    <property type="entry name" value="Nudix_hydrolase"/>
</dbReference>
<evidence type="ECO:0000256" key="4">
    <source>
        <dbReference type="ARBA" id="ARBA00022705"/>
    </source>
</evidence>
<dbReference type="RefSeq" id="WP_036095618.1">
    <property type="nucleotide sequence ID" value="NZ_AODF01000001.1"/>
</dbReference>
<dbReference type="EMBL" id="AODF01000001">
    <property type="protein sequence ID" value="EUJ33728.1"/>
    <property type="molecule type" value="Genomic_DNA"/>
</dbReference>
<dbReference type="Gene3D" id="3.90.79.10">
    <property type="entry name" value="Nucleoside Triphosphate Pyrophosphohydrolase"/>
    <property type="match status" value="1"/>
</dbReference>
<dbReference type="PROSITE" id="PS51462">
    <property type="entry name" value="NUDIX"/>
    <property type="match status" value="1"/>
</dbReference>
<comment type="cofactor">
    <cofactor evidence="1">
        <name>Mg(2+)</name>
        <dbReference type="ChEBI" id="CHEBI:18420"/>
    </cofactor>
</comment>
<accession>A0ABN0RIG7</accession>
<evidence type="ECO:0000256" key="8">
    <source>
        <dbReference type="ARBA" id="ARBA00022842"/>
    </source>
</evidence>
<evidence type="ECO:0000256" key="1">
    <source>
        <dbReference type="ARBA" id="ARBA00001946"/>
    </source>
</evidence>
<comment type="catalytic activity">
    <reaction evidence="10">
        <text>8-oxo-dGTP + H2O = 8-oxo-dGMP + diphosphate + H(+)</text>
        <dbReference type="Rhea" id="RHEA:31575"/>
        <dbReference type="ChEBI" id="CHEBI:15377"/>
        <dbReference type="ChEBI" id="CHEBI:15378"/>
        <dbReference type="ChEBI" id="CHEBI:33019"/>
        <dbReference type="ChEBI" id="CHEBI:63224"/>
        <dbReference type="ChEBI" id="CHEBI:77896"/>
        <dbReference type="EC" id="3.6.1.55"/>
    </reaction>
</comment>
<dbReference type="CDD" id="cd03425">
    <property type="entry name" value="NUDIX_MutT_NudA_like"/>
    <property type="match status" value="1"/>
</dbReference>
<dbReference type="PANTHER" id="PTHR47707:SF1">
    <property type="entry name" value="NUDIX HYDROLASE FAMILY PROTEIN"/>
    <property type="match status" value="1"/>
</dbReference>
<evidence type="ECO:0000256" key="3">
    <source>
        <dbReference type="ARBA" id="ARBA00022457"/>
    </source>
</evidence>
<dbReference type="GO" id="GO:0016787">
    <property type="term" value="F:hydrolase activity"/>
    <property type="evidence" value="ECO:0007669"/>
    <property type="project" value="UniProtKB-KW"/>
</dbReference>
<evidence type="ECO:0000259" key="12">
    <source>
        <dbReference type="PROSITE" id="PS51462"/>
    </source>
</evidence>
<dbReference type="InterPro" id="IPR020084">
    <property type="entry name" value="NUDIX_hydrolase_CS"/>
</dbReference>
<name>A0ABN0RIG7_9LIST</name>
<proteinExistence type="inferred from homology"/>
<keyword evidence="7 13" id="KW-0378">Hydrolase</keyword>
<keyword evidence="9" id="KW-0234">DNA repair</keyword>
<comment type="similarity">
    <text evidence="2">Belongs to the Nudix hydrolase family.</text>
</comment>
<dbReference type="InterPro" id="IPR029119">
    <property type="entry name" value="MutY_C"/>
</dbReference>
<evidence type="ECO:0000256" key="6">
    <source>
        <dbReference type="ARBA" id="ARBA00022763"/>
    </source>
</evidence>